<evidence type="ECO:0000256" key="7">
    <source>
        <dbReference type="ARBA" id="ARBA00038105"/>
    </source>
</evidence>
<evidence type="ECO:0000256" key="2">
    <source>
        <dbReference type="ARBA" id="ARBA00022692"/>
    </source>
</evidence>
<keyword evidence="5" id="KW-0496">Mitochondrion</keyword>
<feature type="domain" description="J" evidence="11">
    <location>
        <begin position="147"/>
        <end position="201"/>
    </location>
</feature>
<dbReference type="Gene3D" id="1.10.287.110">
    <property type="entry name" value="DnaJ domain"/>
    <property type="match status" value="1"/>
</dbReference>
<evidence type="ECO:0000256" key="8">
    <source>
        <dbReference type="ARBA" id="ARBA00059031"/>
    </source>
</evidence>
<evidence type="ECO:0000259" key="11">
    <source>
        <dbReference type="SMART" id="SM00271"/>
    </source>
</evidence>
<dbReference type="SMART" id="SM00271">
    <property type="entry name" value="DnaJ"/>
    <property type="match status" value="1"/>
</dbReference>
<name>A0A176WDP8_MARPO</name>
<reference evidence="12" key="1">
    <citation type="submission" date="2016-03" db="EMBL/GenBank/DDBJ databases">
        <title>Mechanisms controlling the formation of the plant cell surface in tip-growing cells are functionally conserved among land plants.</title>
        <authorList>
            <person name="Honkanen S."/>
            <person name="Jones V.A."/>
            <person name="Morieri G."/>
            <person name="Champion C."/>
            <person name="Hetherington A.J."/>
            <person name="Kelly S."/>
            <person name="Saint-Marcoux D."/>
            <person name="Proust H."/>
            <person name="Prescott H."/>
            <person name="Dolan L."/>
        </authorList>
    </citation>
    <scope>NUCLEOTIDE SEQUENCE [LARGE SCALE GENOMIC DNA]</scope>
    <source>
        <tissue evidence="12">Whole gametophyte</tissue>
    </source>
</reference>
<dbReference type="CDD" id="cd06257">
    <property type="entry name" value="DnaJ"/>
    <property type="match status" value="1"/>
</dbReference>
<feature type="region of interest" description="Disordered" evidence="10">
    <location>
        <begin position="1"/>
        <end position="26"/>
    </location>
</feature>
<dbReference type="FunFam" id="1.10.287.110:FF:000001">
    <property type="entry name" value="Import inner membrane translocase subunit tim14"/>
    <property type="match status" value="1"/>
</dbReference>
<protein>
    <recommendedName>
        <fullName evidence="11">J domain-containing protein</fullName>
    </recommendedName>
</protein>
<keyword evidence="4" id="KW-1133">Transmembrane helix</keyword>
<sequence length="207" mass="22572">MTQGTPTRGGHGNGGPCRPFRPRHSVRDTEVKSARNSWKKQFEVGDICAALCVRVEVLDRIVLGVFGSRVFGWNFILRLDFRVRKLVALAAPVAEMASPLVAGLSVAVAALAGKYGIEAYQAFKLRPATPRLRKFYEGGFQPVMTRREAALILGVRESVAQDKIKEAHRRVMTANHPDAGGSDYLAAKINEAKDHLLGQTRGSGSAF</sequence>
<dbReference type="Proteomes" id="UP000077202">
    <property type="component" value="Unassembled WGS sequence"/>
</dbReference>
<keyword evidence="6" id="KW-0472">Membrane</keyword>
<dbReference type="PANTHER" id="PTHR12763">
    <property type="match status" value="1"/>
</dbReference>
<evidence type="ECO:0000256" key="3">
    <source>
        <dbReference type="ARBA" id="ARBA00022792"/>
    </source>
</evidence>
<dbReference type="GO" id="GO:0030150">
    <property type="term" value="P:protein import into mitochondrial matrix"/>
    <property type="evidence" value="ECO:0007669"/>
    <property type="project" value="TreeGrafter"/>
</dbReference>
<comment type="similarity">
    <text evidence="7">Belongs to the TIM14 family.</text>
</comment>
<comment type="subcellular location">
    <subcellularLocation>
        <location evidence="1">Mitochondrion inner membrane</location>
        <topology evidence="1">Single-pass membrane protein</topology>
    </subcellularLocation>
</comment>
<comment type="caution">
    <text evidence="12">The sequence shown here is derived from an EMBL/GenBank/DDBJ whole genome shotgun (WGS) entry which is preliminary data.</text>
</comment>
<organism evidence="12 13">
    <name type="scientific">Marchantia polymorpha subsp. ruderalis</name>
    <dbReference type="NCBI Taxonomy" id="1480154"/>
    <lineage>
        <taxon>Eukaryota</taxon>
        <taxon>Viridiplantae</taxon>
        <taxon>Streptophyta</taxon>
        <taxon>Embryophyta</taxon>
        <taxon>Marchantiophyta</taxon>
        <taxon>Marchantiopsida</taxon>
        <taxon>Marchantiidae</taxon>
        <taxon>Marchantiales</taxon>
        <taxon>Marchantiaceae</taxon>
        <taxon>Marchantia</taxon>
    </lineage>
</organism>
<evidence type="ECO:0000313" key="13">
    <source>
        <dbReference type="Proteomes" id="UP000077202"/>
    </source>
</evidence>
<dbReference type="PANTHER" id="PTHR12763:SF28">
    <property type="entry name" value="GEO10507P1-RELATED"/>
    <property type="match status" value="1"/>
</dbReference>
<evidence type="ECO:0000256" key="5">
    <source>
        <dbReference type="ARBA" id="ARBA00023128"/>
    </source>
</evidence>
<dbReference type="GO" id="GO:0001671">
    <property type="term" value="F:ATPase activator activity"/>
    <property type="evidence" value="ECO:0007669"/>
    <property type="project" value="TreeGrafter"/>
</dbReference>
<proteinExistence type="inferred from homology"/>
<dbReference type="InterPro" id="IPR036869">
    <property type="entry name" value="J_dom_sf"/>
</dbReference>
<keyword evidence="13" id="KW-1185">Reference proteome</keyword>
<evidence type="ECO:0000256" key="4">
    <source>
        <dbReference type="ARBA" id="ARBA00022989"/>
    </source>
</evidence>
<dbReference type="SUPFAM" id="SSF46565">
    <property type="entry name" value="Chaperone J-domain"/>
    <property type="match status" value="1"/>
</dbReference>
<dbReference type="GO" id="GO:0001405">
    <property type="term" value="C:PAM complex, Tim23 associated import motor"/>
    <property type="evidence" value="ECO:0007669"/>
    <property type="project" value="TreeGrafter"/>
</dbReference>
<dbReference type="InterPro" id="IPR001623">
    <property type="entry name" value="DnaJ_domain"/>
</dbReference>
<evidence type="ECO:0000256" key="9">
    <source>
        <dbReference type="ARBA" id="ARBA00063640"/>
    </source>
</evidence>
<evidence type="ECO:0000256" key="1">
    <source>
        <dbReference type="ARBA" id="ARBA00004434"/>
    </source>
</evidence>
<comment type="function">
    <text evidence="8">Component of the PAM complex, a complex required for the translocation of transit peptide-containing proteins from the inner membrane into the mitochondrial matrix in an ATP-dependent manner.</text>
</comment>
<accession>A0A176WDP8</accession>
<keyword evidence="3" id="KW-0999">Mitochondrion inner membrane</keyword>
<keyword evidence="2" id="KW-0812">Transmembrane</keyword>
<dbReference type="AlphaFoldDB" id="A0A176WDP8"/>
<evidence type="ECO:0000256" key="6">
    <source>
        <dbReference type="ARBA" id="ARBA00023136"/>
    </source>
</evidence>
<gene>
    <name evidence="12" type="ORF">AXG93_3902s1090</name>
</gene>
<dbReference type="EMBL" id="LVLJ01001320">
    <property type="protein sequence ID" value="OAE30492.1"/>
    <property type="molecule type" value="Genomic_DNA"/>
</dbReference>
<comment type="subunit">
    <text evidence="9">Probable component of the PAM complex at least composed of a mitochondrial HSP70 protein, TIMM44 and TIMM14. The complex interacts with the TIMM23 component of the TIM17:23 complex.</text>
</comment>
<evidence type="ECO:0000313" key="12">
    <source>
        <dbReference type="EMBL" id="OAE30492.1"/>
    </source>
</evidence>
<evidence type="ECO:0000256" key="10">
    <source>
        <dbReference type="SAM" id="MobiDB-lite"/>
    </source>
</evidence>